<dbReference type="NCBIfam" id="NF040570">
    <property type="entry name" value="guided_TnpB"/>
    <property type="match status" value="1"/>
</dbReference>
<dbReference type="GO" id="GO:0046872">
    <property type="term" value="F:metal ion binding"/>
    <property type="evidence" value="ECO:0007669"/>
    <property type="project" value="UniProtKB-KW"/>
</dbReference>
<comment type="similarity">
    <text evidence="2">In the N-terminal section; belongs to the transposase 2 family.</text>
</comment>
<dbReference type="Proteomes" id="UP000331127">
    <property type="component" value="Unassembled WGS sequence"/>
</dbReference>
<feature type="domain" description="Transposase putative helix-turn-helix" evidence="11">
    <location>
        <begin position="1"/>
        <end position="45"/>
    </location>
</feature>
<dbReference type="InterPro" id="IPR010095">
    <property type="entry name" value="Cas12f1-like_TNB"/>
</dbReference>
<dbReference type="InterPro" id="IPR051399">
    <property type="entry name" value="RNA-guided_DNA_endo/Transpos"/>
</dbReference>
<dbReference type="GO" id="GO:0032196">
    <property type="term" value="P:transposition"/>
    <property type="evidence" value="ECO:0007669"/>
    <property type="project" value="UniProtKB-KW"/>
</dbReference>
<evidence type="ECO:0000259" key="9">
    <source>
        <dbReference type="Pfam" id="PF01385"/>
    </source>
</evidence>
<dbReference type="PANTHER" id="PTHR30405">
    <property type="entry name" value="TRANSPOSASE"/>
    <property type="match status" value="1"/>
</dbReference>
<keyword evidence="13" id="KW-1185">Reference proteome</keyword>
<dbReference type="AlphaFoldDB" id="A0A5M3WV10"/>
<reference evidence="12 13" key="1">
    <citation type="submission" date="2019-10" db="EMBL/GenBank/DDBJ databases">
        <title>Whole genome shotgun sequence of Acrocarpospora macrocephala NBRC 16266.</title>
        <authorList>
            <person name="Ichikawa N."/>
            <person name="Kimura A."/>
            <person name="Kitahashi Y."/>
            <person name="Komaki H."/>
            <person name="Oguchi A."/>
        </authorList>
    </citation>
    <scope>NUCLEOTIDE SEQUENCE [LARGE SCALE GENOMIC DNA]</scope>
    <source>
        <strain evidence="12 13">NBRC 16266</strain>
    </source>
</reference>
<name>A0A5M3WV10_9ACTN</name>
<comment type="caution">
    <text evidence="12">The sequence shown here is derived from an EMBL/GenBank/DDBJ whole genome shotgun (WGS) entry which is preliminary data.</text>
</comment>
<feature type="region of interest" description="Disordered" evidence="8">
    <location>
        <begin position="248"/>
        <end position="274"/>
    </location>
</feature>
<dbReference type="InterPro" id="IPR001959">
    <property type="entry name" value="Transposase"/>
</dbReference>
<feature type="region of interest" description="Disordered" evidence="8">
    <location>
        <begin position="414"/>
        <end position="459"/>
    </location>
</feature>
<dbReference type="Pfam" id="PF12323">
    <property type="entry name" value="HTH_OrfB_IS605"/>
    <property type="match status" value="1"/>
</dbReference>
<feature type="domain" description="Probable transposase IS891/IS1136/IS1341" evidence="9">
    <location>
        <begin position="195"/>
        <end position="319"/>
    </location>
</feature>
<evidence type="ECO:0000256" key="1">
    <source>
        <dbReference type="ARBA" id="ARBA00008761"/>
    </source>
</evidence>
<comment type="similarity">
    <text evidence="1">In the C-terminal section; belongs to the transposase 35 family.</text>
</comment>
<dbReference type="EMBL" id="BLAE01000044">
    <property type="protein sequence ID" value="GES13245.1"/>
    <property type="molecule type" value="Genomic_DNA"/>
</dbReference>
<evidence type="ECO:0000313" key="12">
    <source>
        <dbReference type="EMBL" id="GES13245.1"/>
    </source>
</evidence>
<evidence type="ECO:0000259" key="10">
    <source>
        <dbReference type="Pfam" id="PF07282"/>
    </source>
</evidence>
<dbReference type="NCBIfam" id="NF038280">
    <property type="entry name" value="IS607_TnpB"/>
    <property type="match status" value="1"/>
</dbReference>
<keyword evidence="7" id="KW-0233">DNA recombination</keyword>
<feature type="domain" description="Cas12f1-like TNB" evidence="10">
    <location>
        <begin position="330"/>
        <end position="397"/>
    </location>
</feature>
<evidence type="ECO:0000256" key="7">
    <source>
        <dbReference type="ARBA" id="ARBA00023172"/>
    </source>
</evidence>
<dbReference type="InterPro" id="IPR021027">
    <property type="entry name" value="Transposase_put_HTH"/>
</dbReference>
<evidence type="ECO:0000256" key="8">
    <source>
        <dbReference type="SAM" id="MobiDB-lite"/>
    </source>
</evidence>
<keyword evidence="6" id="KW-0238">DNA-binding</keyword>
<dbReference type="InterPro" id="IPR053470">
    <property type="entry name" value="RNA-guided_DNA_endonuclease"/>
</dbReference>
<dbReference type="PANTHER" id="PTHR30405:SF11">
    <property type="entry name" value="RNA-GUIDED DNA ENDONUCLEASE RV2885C-RELATED"/>
    <property type="match status" value="1"/>
</dbReference>
<evidence type="ECO:0000259" key="11">
    <source>
        <dbReference type="Pfam" id="PF12323"/>
    </source>
</evidence>
<dbReference type="Pfam" id="PF07282">
    <property type="entry name" value="Cas12f1-like_TNB"/>
    <property type="match status" value="1"/>
</dbReference>
<keyword evidence="4" id="KW-0479">Metal-binding</keyword>
<dbReference type="Pfam" id="PF01385">
    <property type="entry name" value="OrfB_IS605"/>
    <property type="match status" value="1"/>
</dbReference>
<dbReference type="RefSeq" id="WP_218041452.1">
    <property type="nucleotide sequence ID" value="NZ_BAAAHL010000025.1"/>
</dbReference>
<evidence type="ECO:0000256" key="6">
    <source>
        <dbReference type="ARBA" id="ARBA00023125"/>
    </source>
</evidence>
<gene>
    <name evidence="12" type="ORF">Amac_068420</name>
</gene>
<sequence length="459" mass="50152">MQVVHAYRYALDPTPRQERMLRSHCGAARLAFNWGLARVKANLGQREAERSYGIPDAQLTPSLSWSMYSLRKAWNGAKQEVAPWWAENSKEAYACGLERLATALTNWSESRKGTRKGPKVGFPRFRTKRKKAMSVRFTTGTIRLDGRTHVVLPVLGRMKTHESTRKLARRIEAGTARIRSATVRLEAGRWLVSFSVQIERAARAPSRPETVVGVDLGVKTLAVYSDGRPAAANPRHLAAAARKLRRLSRAVSRKQGPDRRSGQQPSGRWRQADAARNRVHYRVAALRRDAIHKLTTTLAGEYGTLVVEDLHIAGMVKNRRLARAISDSGFAEIRRQLAYKTEWGGGRLMVAGRWFASSKTCSGCGAVKVKLALSERTFTCADCGLVLDRDVNAALNLASLVKQTVAGSGPETINGCGADHKTPPAGAGGCETSTPHRAPSGSDGDLRPVMDGSLGNATQ</sequence>
<evidence type="ECO:0000256" key="2">
    <source>
        <dbReference type="ARBA" id="ARBA00011044"/>
    </source>
</evidence>
<keyword evidence="3" id="KW-0815">Transposition</keyword>
<organism evidence="12 13">
    <name type="scientific">Acrocarpospora macrocephala</name>
    <dbReference type="NCBI Taxonomy" id="150177"/>
    <lineage>
        <taxon>Bacteria</taxon>
        <taxon>Bacillati</taxon>
        <taxon>Actinomycetota</taxon>
        <taxon>Actinomycetes</taxon>
        <taxon>Streptosporangiales</taxon>
        <taxon>Streptosporangiaceae</taxon>
        <taxon>Acrocarpospora</taxon>
    </lineage>
</organism>
<protein>
    <submittedName>
        <fullName evidence="12">Transposase</fullName>
    </submittedName>
</protein>
<proteinExistence type="inferred from homology"/>
<evidence type="ECO:0000313" key="13">
    <source>
        <dbReference type="Proteomes" id="UP000331127"/>
    </source>
</evidence>
<keyword evidence="5" id="KW-0862">Zinc</keyword>
<dbReference type="GO" id="GO:0006310">
    <property type="term" value="P:DNA recombination"/>
    <property type="evidence" value="ECO:0007669"/>
    <property type="project" value="UniProtKB-KW"/>
</dbReference>
<evidence type="ECO:0000256" key="5">
    <source>
        <dbReference type="ARBA" id="ARBA00022833"/>
    </source>
</evidence>
<evidence type="ECO:0000256" key="4">
    <source>
        <dbReference type="ARBA" id="ARBA00022723"/>
    </source>
</evidence>
<accession>A0A5M3WV10</accession>
<evidence type="ECO:0000256" key="3">
    <source>
        <dbReference type="ARBA" id="ARBA00022578"/>
    </source>
</evidence>
<dbReference type="GO" id="GO:0003677">
    <property type="term" value="F:DNA binding"/>
    <property type="evidence" value="ECO:0007669"/>
    <property type="project" value="UniProtKB-KW"/>
</dbReference>